<dbReference type="Proteomes" id="UP000218244">
    <property type="component" value="Chromosome"/>
</dbReference>
<gene>
    <name evidence="2" type="ORF">N24_1131</name>
</gene>
<evidence type="ECO:0000313" key="3">
    <source>
        <dbReference type="Proteomes" id="UP000218244"/>
    </source>
</evidence>
<feature type="region of interest" description="Disordered" evidence="1">
    <location>
        <begin position="1"/>
        <end position="39"/>
    </location>
</feature>
<evidence type="ECO:0000256" key="1">
    <source>
        <dbReference type="SAM" id="MobiDB-lite"/>
    </source>
</evidence>
<dbReference type="KEGG" id="csur:N24_1131"/>
<feature type="compositionally biased region" description="Basic and acidic residues" evidence="1">
    <location>
        <begin position="1"/>
        <end position="22"/>
    </location>
</feature>
<dbReference type="EMBL" id="AP017369">
    <property type="protein sequence ID" value="BAU95393.1"/>
    <property type="molecule type" value="Genomic_DNA"/>
</dbReference>
<reference evidence="2 3" key="1">
    <citation type="submission" date="2016-02" db="EMBL/GenBank/DDBJ databases">
        <title>Corynebacterium glutamicum N24 whole genome sequencing project.</title>
        <authorList>
            <person name="Matsutani M."/>
            <person name="Nangtapong N."/>
            <person name="Yakushi T."/>
            <person name="Matsushita K."/>
        </authorList>
    </citation>
    <scope>NUCLEOTIDE SEQUENCE [LARGE SCALE GENOMIC DNA]</scope>
    <source>
        <strain evidence="2 3">N24</strain>
    </source>
</reference>
<name>A0A160PQT9_9CORY</name>
<sequence length="39" mass="4701">MLHKVDRNLDKDVYFDKGVDHGRGRKHNTREQKNPVQRI</sequence>
<evidence type="ECO:0000313" key="2">
    <source>
        <dbReference type="EMBL" id="BAU95393.1"/>
    </source>
</evidence>
<keyword evidence="3" id="KW-1185">Reference proteome</keyword>
<protein>
    <submittedName>
        <fullName evidence="2">Uncharacterized protein</fullName>
    </submittedName>
</protein>
<accession>A0A160PQT9</accession>
<proteinExistence type="predicted"/>
<organism evidence="2 3">
    <name type="scientific">Corynebacterium suranareeae</name>
    <dbReference type="NCBI Taxonomy" id="2506452"/>
    <lineage>
        <taxon>Bacteria</taxon>
        <taxon>Bacillati</taxon>
        <taxon>Actinomycetota</taxon>
        <taxon>Actinomycetes</taxon>
        <taxon>Mycobacteriales</taxon>
        <taxon>Corynebacteriaceae</taxon>
        <taxon>Corynebacterium</taxon>
    </lineage>
</organism>
<dbReference type="AlphaFoldDB" id="A0A160PQT9"/>